<feature type="region of interest" description="Disordered" evidence="1">
    <location>
        <begin position="459"/>
        <end position="500"/>
    </location>
</feature>
<dbReference type="Proteomes" id="UP000198775">
    <property type="component" value="Unassembled WGS sequence"/>
</dbReference>
<reference evidence="3" key="1">
    <citation type="submission" date="2016-10" db="EMBL/GenBank/DDBJ databases">
        <authorList>
            <person name="Varghese N."/>
            <person name="Submissions S."/>
        </authorList>
    </citation>
    <scope>NUCLEOTIDE SEQUENCE [LARGE SCALE GENOMIC DNA]</scope>
    <source>
        <strain evidence="3">IBRC-M 10043</strain>
    </source>
</reference>
<sequence>MSDQLQIDIRPPYLDDAWALCHTSLNGEWFHVDSHSEAVETLQDRLTEFTETGSSPDEEQIAIDCHPDYSSALTTSELLGSGLSQFGITSGGQFDSSHWYEHQTEYEQWVSKLAAKDAEEKSSILHVALSEPDREDRGSNPWEWTRAVWIQPQASGSGYNVVLHDASNYAWAIQDNWQTSGVVRILQGDWPMTHTEGVPAPTAVPRYQLNVRRADEHTPPSHLEWPGIDSAETATLLSDPDGTPFDSDFEYCQNVPSEVNGWEYTPTRLTGHERWEQSDGHAYVKILHHHTDFSWVEVGDDRLGGVRGRFPPDSLPGKVQAEYSDAEARSVAIDWMKTHDPELWSHPGHHECLHQPPEEWTLAKEPRVVQDDGQPGTLRVTYEQSINERYTRRLVLSGPVGQDEYTIQYEIHVPSETRWGGETDCAYVDEDPVALPARQSCQRTYERLVELAESLHSKPLTGTARRRVSAWETDDRRFSGPRGAATPDSFEPARSSRDTP</sequence>
<evidence type="ECO:0000313" key="2">
    <source>
        <dbReference type="EMBL" id="SEP00106.1"/>
    </source>
</evidence>
<proteinExistence type="predicted"/>
<gene>
    <name evidence="2" type="ORF">SAMN05216388_102648</name>
</gene>
<dbReference type="OrthoDB" id="350595at2157"/>
<dbReference type="AlphaFoldDB" id="A0A1H8UAI0"/>
<dbReference type="EMBL" id="FOCX01000026">
    <property type="protein sequence ID" value="SEP00106.1"/>
    <property type="molecule type" value="Genomic_DNA"/>
</dbReference>
<dbReference type="RefSeq" id="WP_092663380.1">
    <property type="nucleotide sequence ID" value="NZ_FOCX01000026.1"/>
</dbReference>
<keyword evidence="3" id="KW-1185">Reference proteome</keyword>
<evidence type="ECO:0000313" key="3">
    <source>
        <dbReference type="Proteomes" id="UP000198775"/>
    </source>
</evidence>
<name>A0A1H8UAI0_9EURY</name>
<accession>A0A1H8UAI0</accession>
<evidence type="ECO:0000256" key="1">
    <source>
        <dbReference type="SAM" id="MobiDB-lite"/>
    </source>
</evidence>
<organism evidence="2 3">
    <name type="scientific">Halorientalis persicus</name>
    <dbReference type="NCBI Taxonomy" id="1367881"/>
    <lineage>
        <taxon>Archaea</taxon>
        <taxon>Methanobacteriati</taxon>
        <taxon>Methanobacteriota</taxon>
        <taxon>Stenosarchaea group</taxon>
        <taxon>Halobacteria</taxon>
        <taxon>Halobacteriales</taxon>
        <taxon>Haloarculaceae</taxon>
        <taxon>Halorientalis</taxon>
    </lineage>
</organism>
<protein>
    <submittedName>
        <fullName evidence="2">Uncharacterized protein</fullName>
    </submittedName>
</protein>